<dbReference type="GO" id="GO:0008168">
    <property type="term" value="F:methyltransferase activity"/>
    <property type="evidence" value="ECO:0007669"/>
    <property type="project" value="UniProtKB-KW"/>
</dbReference>
<dbReference type="Gene3D" id="3.40.50.150">
    <property type="entry name" value="Vaccinia Virus protein VP39"/>
    <property type="match status" value="1"/>
</dbReference>
<dbReference type="PANTHER" id="PTHR43397">
    <property type="entry name" value="ERGOTHIONEINE BIOSYNTHESIS PROTEIN 1"/>
    <property type="match status" value="1"/>
</dbReference>
<dbReference type="InterPro" id="IPR029063">
    <property type="entry name" value="SAM-dependent_MTases_sf"/>
</dbReference>
<evidence type="ECO:0000313" key="4">
    <source>
        <dbReference type="EMBL" id="KKL08369.1"/>
    </source>
</evidence>
<evidence type="ECO:0000256" key="1">
    <source>
        <dbReference type="ARBA" id="ARBA00022603"/>
    </source>
</evidence>
<gene>
    <name evidence="4" type="ORF">LCGC14_2576560</name>
</gene>
<accession>A0A0F9AFR9</accession>
<evidence type="ECO:0000256" key="2">
    <source>
        <dbReference type="ARBA" id="ARBA00022679"/>
    </source>
</evidence>
<protein>
    <recommendedName>
        <fullName evidence="3">Histidine-specific methyltransferase SAM-dependent domain-containing protein</fullName>
    </recommendedName>
</protein>
<feature type="domain" description="Histidine-specific methyltransferase SAM-dependent" evidence="3">
    <location>
        <begin position="2"/>
        <end position="184"/>
    </location>
</feature>
<keyword evidence="2" id="KW-0808">Transferase</keyword>
<dbReference type="GO" id="GO:0032259">
    <property type="term" value="P:methylation"/>
    <property type="evidence" value="ECO:0007669"/>
    <property type="project" value="UniProtKB-KW"/>
</dbReference>
<dbReference type="AlphaFoldDB" id="A0A0F9AFR9"/>
<dbReference type="Pfam" id="PF10017">
    <property type="entry name" value="Methyltransf_33"/>
    <property type="match status" value="1"/>
</dbReference>
<dbReference type="EMBL" id="LAZR01042904">
    <property type="protein sequence ID" value="KKL08369.1"/>
    <property type="molecule type" value="Genomic_DNA"/>
</dbReference>
<comment type="caution">
    <text evidence="4">The sequence shown here is derived from an EMBL/GenBank/DDBJ whole genome shotgun (WGS) entry which is preliminary data.</text>
</comment>
<proteinExistence type="predicted"/>
<organism evidence="4">
    <name type="scientific">marine sediment metagenome</name>
    <dbReference type="NCBI Taxonomy" id="412755"/>
    <lineage>
        <taxon>unclassified sequences</taxon>
        <taxon>metagenomes</taxon>
        <taxon>ecological metagenomes</taxon>
    </lineage>
</organism>
<feature type="non-terminal residue" evidence="4">
    <location>
        <position position="1"/>
    </location>
</feature>
<reference evidence="4" key="1">
    <citation type="journal article" date="2015" name="Nature">
        <title>Complex archaea that bridge the gap between prokaryotes and eukaryotes.</title>
        <authorList>
            <person name="Spang A."/>
            <person name="Saw J.H."/>
            <person name="Jorgensen S.L."/>
            <person name="Zaremba-Niedzwiedzka K."/>
            <person name="Martijn J."/>
            <person name="Lind A.E."/>
            <person name="van Eijk R."/>
            <person name="Schleper C."/>
            <person name="Guy L."/>
            <person name="Ettema T.J."/>
        </authorList>
    </citation>
    <scope>NUCLEOTIDE SEQUENCE</scope>
</reference>
<dbReference type="InterPro" id="IPR051128">
    <property type="entry name" value="EgtD_Methyltrsf_superfamily"/>
</dbReference>
<dbReference type="InterPro" id="IPR019257">
    <property type="entry name" value="MeTrfase_dom"/>
</dbReference>
<dbReference type="PANTHER" id="PTHR43397:SF1">
    <property type="entry name" value="ERGOTHIONEINE BIOSYNTHESIS PROTEIN 1"/>
    <property type="match status" value="1"/>
</dbReference>
<evidence type="ECO:0000259" key="3">
    <source>
        <dbReference type="Pfam" id="PF10017"/>
    </source>
</evidence>
<keyword evidence="1" id="KW-0489">Methyltransferase</keyword>
<name>A0A0F9AFR9_9ZZZZ</name>
<sequence>VDTYEKGLEFLKEFDEKPNLIAFLGSSFGNFSPDEGFEFLKKINKTMKESDLFLIGLDLVKEKEILENAYDDSQGITAKFNLNVLQRINQELNGDFDLEKFAHVAQYNDDKNRIEMYLRSLEKQTVRITKVNLSLTFEENELIHTEHSYKYSVSKIPKLFRNTGFIINKIWQDENNHYAIVLASKH</sequence>